<dbReference type="AlphaFoldDB" id="A0A8B9YWM0"/>
<keyword evidence="2" id="KW-1185">Reference proteome</keyword>
<proteinExistence type="predicted"/>
<dbReference type="PANTHER" id="PTHR21583">
    <property type="entry name" value="ELYS PROTEIN"/>
    <property type="match status" value="1"/>
</dbReference>
<accession>A0A8B9YWM0</accession>
<reference evidence="1" key="2">
    <citation type="submission" date="2025-09" db="UniProtKB">
        <authorList>
            <consortium name="Ensembl"/>
        </authorList>
    </citation>
    <scope>IDENTIFICATION</scope>
</reference>
<dbReference type="InterPro" id="IPR052620">
    <property type="entry name" value="ELYS/MEL-28_NucAsmblyFactor"/>
</dbReference>
<dbReference type="PANTHER" id="PTHR21583:SF8">
    <property type="entry name" value="PROTEIN ELYS"/>
    <property type="match status" value="1"/>
</dbReference>
<organism evidence="1 2">
    <name type="scientific">Buteo japonicus</name>
    <dbReference type="NCBI Taxonomy" id="224669"/>
    <lineage>
        <taxon>Eukaryota</taxon>
        <taxon>Metazoa</taxon>
        <taxon>Chordata</taxon>
        <taxon>Craniata</taxon>
        <taxon>Vertebrata</taxon>
        <taxon>Euteleostomi</taxon>
        <taxon>Archelosauria</taxon>
        <taxon>Archosauria</taxon>
        <taxon>Dinosauria</taxon>
        <taxon>Saurischia</taxon>
        <taxon>Theropoda</taxon>
        <taxon>Coelurosauria</taxon>
        <taxon>Aves</taxon>
        <taxon>Neognathae</taxon>
        <taxon>Neoaves</taxon>
        <taxon>Telluraves</taxon>
        <taxon>Accipitrimorphae</taxon>
        <taxon>Accipitriformes</taxon>
        <taxon>Accipitridae</taxon>
        <taxon>Accipitrinae</taxon>
        <taxon>Buteo</taxon>
    </lineage>
</organism>
<reference evidence="1" key="1">
    <citation type="submission" date="2025-08" db="UniProtKB">
        <authorList>
            <consortium name="Ensembl"/>
        </authorList>
    </citation>
    <scope>IDENTIFICATION</scope>
</reference>
<evidence type="ECO:0000313" key="1">
    <source>
        <dbReference type="Ensembl" id="ENSBJAP00000000323.1"/>
    </source>
</evidence>
<evidence type="ECO:0000313" key="2">
    <source>
        <dbReference type="Proteomes" id="UP000694555"/>
    </source>
</evidence>
<protein>
    <submittedName>
        <fullName evidence="1">Uncharacterized protein</fullName>
    </submittedName>
</protein>
<dbReference type="Ensembl" id="ENSBJAT00000000333.1">
    <property type="protein sequence ID" value="ENSBJAP00000000323.1"/>
    <property type="gene ID" value="ENSBJAG00000000297.1"/>
</dbReference>
<sequence length="135" mass="15325">MHQKLSLEEKESFLFSPPLTKLTKKSGKEDHPVQLKDIDPDLSSQFVFSPPLLRSRRKNKSRISQIVKEAEEDTKSIESVGKQKLKRGRAAKSKMKKPSKYEIFFQHLLAFLYCGSDSTVSYLTSSSFLGCAVLL</sequence>
<name>A0A8B9YWM0_9AVES</name>
<dbReference type="Proteomes" id="UP000694555">
    <property type="component" value="Unplaced"/>
</dbReference>